<protein>
    <submittedName>
        <fullName evidence="1">DUF3263 domain-containing protein</fullName>
    </submittedName>
</protein>
<gene>
    <name evidence="1" type="ORF">GTW58_03410</name>
</gene>
<dbReference type="AlphaFoldDB" id="A0A846TUS9"/>
<accession>A0A846TUS9</accession>
<dbReference type="EMBL" id="JAAVUN010000004">
    <property type="protein sequence ID" value="NKE09007.1"/>
    <property type="molecule type" value="Genomic_DNA"/>
</dbReference>
<reference evidence="1 2" key="1">
    <citation type="submission" date="2020-02" db="EMBL/GenBank/DDBJ databases">
        <authorList>
            <person name="Sun Q."/>
        </authorList>
    </citation>
    <scope>NUCLEOTIDE SEQUENCE [LARGE SCALE GENOMIC DNA]</scope>
    <source>
        <strain evidence="1 2">YIM 13062</strain>
    </source>
</reference>
<dbReference type="Proteomes" id="UP000521379">
    <property type="component" value="Unassembled WGS sequence"/>
</dbReference>
<dbReference type="Pfam" id="PF11662">
    <property type="entry name" value="DUF3263"/>
    <property type="match status" value="1"/>
</dbReference>
<proteinExistence type="predicted"/>
<organism evidence="1 2">
    <name type="scientific">Kocuria subflava</name>
    <dbReference type="NCBI Taxonomy" id="1736139"/>
    <lineage>
        <taxon>Bacteria</taxon>
        <taxon>Bacillati</taxon>
        <taxon>Actinomycetota</taxon>
        <taxon>Actinomycetes</taxon>
        <taxon>Micrococcales</taxon>
        <taxon>Micrococcaceae</taxon>
        <taxon>Kocuria</taxon>
    </lineage>
</organism>
<evidence type="ECO:0000313" key="2">
    <source>
        <dbReference type="Proteomes" id="UP000521379"/>
    </source>
</evidence>
<dbReference type="InterPro" id="IPR021678">
    <property type="entry name" value="DUF3263"/>
</dbReference>
<keyword evidence="2" id="KW-1185">Reference proteome</keyword>
<name>A0A846TUS9_9MICC</name>
<sequence length="85" mass="9536">MVVTAQSSSPEGPAALNSLESAILDMESRRFKYQGAKERAIRSQIQIPVTTYYQHLNVLIDNPVAWAAQPALMRRLRDHRDAGLD</sequence>
<evidence type="ECO:0000313" key="1">
    <source>
        <dbReference type="EMBL" id="NKE09007.1"/>
    </source>
</evidence>
<comment type="caution">
    <text evidence="1">The sequence shown here is derived from an EMBL/GenBank/DDBJ whole genome shotgun (WGS) entry which is preliminary data.</text>
</comment>